<evidence type="ECO:0000256" key="3">
    <source>
        <dbReference type="ARBA" id="ARBA00022729"/>
    </source>
</evidence>
<keyword evidence="4 7" id="KW-0574">Periplasm</keyword>
<comment type="caution">
    <text evidence="11">The sequence shown here is derived from an EMBL/GenBank/DDBJ whole genome shotgun (WGS) entry which is preliminary data.</text>
</comment>
<keyword evidence="3 9" id="KW-0732">Signal</keyword>
<comment type="similarity">
    <text evidence="2">Belongs to the thioredoxin family. DsbA subfamily.</text>
</comment>
<evidence type="ECO:0000313" key="11">
    <source>
        <dbReference type="EMBL" id="TKB44428.1"/>
    </source>
</evidence>
<gene>
    <name evidence="11" type="ORF">E8M12_12305</name>
</gene>
<feature type="domain" description="Thioredoxin" evidence="10">
    <location>
        <begin position="9"/>
        <end position="202"/>
    </location>
</feature>
<evidence type="ECO:0000256" key="5">
    <source>
        <dbReference type="ARBA" id="ARBA00023157"/>
    </source>
</evidence>
<evidence type="ECO:0000256" key="7">
    <source>
        <dbReference type="PIRNR" id="PIRNR001488"/>
    </source>
</evidence>
<evidence type="ECO:0000256" key="9">
    <source>
        <dbReference type="SAM" id="SignalP"/>
    </source>
</evidence>
<evidence type="ECO:0000313" key="12">
    <source>
        <dbReference type="Proteomes" id="UP000307999"/>
    </source>
</evidence>
<dbReference type="AlphaFoldDB" id="A0A4U1B3L1"/>
<dbReference type="CDD" id="cd03019">
    <property type="entry name" value="DsbA_DsbA"/>
    <property type="match status" value="1"/>
</dbReference>
<dbReference type="Pfam" id="PF01323">
    <property type="entry name" value="DSBA"/>
    <property type="match status" value="1"/>
</dbReference>
<evidence type="ECO:0000256" key="4">
    <source>
        <dbReference type="ARBA" id="ARBA00022764"/>
    </source>
</evidence>
<dbReference type="InterPro" id="IPR013766">
    <property type="entry name" value="Thioredoxin_domain"/>
</dbReference>
<dbReference type="PIRSF" id="PIRSF001488">
    <property type="entry name" value="Tdi_protein"/>
    <property type="match status" value="1"/>
</dbReference>
<sequence>MKKLISLVLLVALTACNGQEAKYVEGKHYTKVSETASAKPEVREYFSFYCPHCLRYEPLMQDLARSLPEGVTFEKNHVDFLRAASPEIQFDITKALAVAKQLPQKERLIAAIFKEIQGQGRPITSPDDLRRIFVTNGVDGELFDKKFKSDAVNAEAKKQKKNQDDLVAKRALTGVPTVVVNGKYRVNPSELDQSDFVNDYKKLVIHLSQMD</sequence>
<name>A0A4U1B3L1_9GAMM</name>
<dbReference type="Proteomes" id="UP000307999">
    <property type="component" value="Unassembled WGS sequence"/>
</dbReference>
<dbReference type="InterPro" id="IPR001853">
    <property type="entry name" value="DSBA-like_thioredoxin_dom"/>
</dbReference>
<dbReference type="SUPFAM" id="SSF52833">
    <property type="entry name" value="Thioredoxin-like"/>
    <property type="match status" value="1"/>
</dbReference>
<dbReference type="GO" id="GO:0042597">
    <property type="term" value="C:periplasmic space"/>
    <property type="evidence" value="ECO:0007669"/>
    <property type="project" value="UniProtKB-SubCell"/>
</dbReference>
<keyword evidence="5 7" id="KW-1015">Disulfide bond</keyword>
<evidence type="ECO:0000259" key="10">
    <source>
        <dbReference type="PROSITE" id="PS51352"/>
    </source>
</evidence>
<dbReference type="PANTHER" id="PTHR35891:SF2">
    <property type="entry name" value="THIOL:DISULFIDE INTERCHANGE PROTEIN DSBA"/>
    <property type="match status" value="1"/>
</dbReference>
<evidence type="ECO:0000256" key="2">
    <source>
        <dbReference type="ARBA" id="ARBA00005791"/>
    </source>
</evidence>
<dbReference type="PROSITE" id="PS51352">
    <property type="entry name" value="THIOREDOXIN_2"/>
    <property type="match status" value="1"/>
</dbReference>
<feature type="disulfide bond" description="Redox-active" evidence="8">
    <location>
        <begin position="50"/>
        <end position="53"/>
    </location>
</feature>
<reference evidence="11 12" key="1">
    <citation type="submission" date="2019-04" db="EMBL/GenBank/DDBJ databases">
        <title>Thalassotalea guangxiensis sp. nov., isolated from sediment of the coastal wetland.</title>
        <authorList>
            <person name="Zheng S."/>
            <person name="Zhang D."/>
        </authorList>
    </citation>
    <scope>NUCLEOTIDE SEQUENCE [LARGE SCALE GENOMIC DNA]</scope>
    <source>
        <strain evidence="11 12">ZS-4</strain>
    </source>
</reference>
<feature type="chain" id="PRO_5020500470" description="Thiol:disulfide interchange protein" evidence="9">
    <location>
        <begin position="22"/>
        <end position="211"/>
    </location>
</feature>
<dbReference type="InterPro" id="IPR036249">
    <property type="entry name" value="Thioredoxin-like_sf"/>
</dbReference>
<protein>
    <recommendedName>
        <fullName evidence="7">Thiol:disulfide interchange protein</fullName>
    </recommendedName>
</protein>
<dbReference type="OrthoDB" id="9784896at2"/>
<dbReference type="EMBL" id="SWDB01000029">
    <property type="protein sequence ID" value="TKB44428.1"/>
    <property type="molecule type" value="Genomic_DNA"/>
</dbReference>
<accession>A0A4U1B3L1</accession>
<dbReference type="InterPro" id="IPR050824">
    <property type="entry name" value="Thiol_disulfide_DsbA"/>
</dbReference>
<dbReference type="InterPro" id="IPR023205">
    <property type="entry name" value="DsbA/DsbL"/>
</dbReference>
<organism evidence="11 12">
    <name type="scientific">Thalassotalea mangrovi</name>
    <dbReference type="NCBI Taxonomy" id="2572245"/>
    <lineage>
        <taxon>Bacteria</taxon>
        <taxon>Pseudomonadati</taxon>
        <taxon>Pseudomonadota</taxon>
        <taxon>Gammaproteobacteria</taxon>
        <taxon>Alteromonadales</taxon>
        <taxon>Colwelliaceae</taxon>
        <taxon>Thalassotalea</taxon>
    </lineage>
</organism>
<dbReference type="RefSeq" id="WP_136736445.1">
    <property type="nucleotide sequence ID" value="NZ_SWDB01000029.1"/>
</dbReference>
<dbReference type="GO" id="GO:0016491">
    <property type="term" value="F:oxidoreductase activity"/>
    <property type="evidence" value="ECO:0007669"/>
    <property type="project" value="InterPro"/>
</dbReference>
<evidence type="ECO:0000256" key="1">
    <source>
        <dbReference type="ARBA" id="ARBA00004418"/>
    </source>
</evidence>
<feature type="signal peptide" evidence="9">
    <location>
        <begin position="1"/>
        <end position="21"/>
    </location>
</feature>
<dbReference type="PANTHER" id="PTHR35891">
    <property type="entry name" value="THIOL:DISULFIDE INTERCHANGE PROTEIN DSBA"/>
    <property type="match status" value="1"/>
</dbReference>
<comment type="subcellular location">
    <subcellularLocation>
        <location evidence="1 7">Periplasm</location>
    </subcellularLocation>
</comment>
<evidence type="ECO:0000256" key="8">
    <source>
        <dbReference type="PIRSR" id="PIRSR001488-1"/>
    </source>
</evidence>
<keyword evidence="12" id="KW-1185">Reference proteome</keyword>
<keyword evidence="6" id="KW-0676">Redox-active center</keyword>
<proteinExistence type="inferred from homology"/>
<dbReference type="Gene3D" id="3.40.30.10">
    <property type="entry name" value="Glutaredoxin"/>
    <property type="match status" value="1"/>
</dbReference>
<dbReference type="PROSITE" id="PS51257">
    <property type="entry name" value="PROKAR_LIPOPROTEIN"/>
    <property type="match status" value="1"/>
</dbReference>
<evidence type="ECO:0000256" key="6">
    <source>
        <dbReference type="ARBA" id="ARBA00023284"/>
    </source>
</evidence>